<proteinExistence type="predicted"/>
<gene>
    <name evidence="2" type="ORF">LCGC14_2777560</name>
</gene>
<protein>
    <recommendedName>
        <fullName evidence="1">AAA+ ATPase domain-containing protein</fullName>
    </recommendedName>
</protein>
<dbReference type="AlphaFoldDB" id="A0A0F8YU90"/>
<name>A0A0F8YU90_9ZZZZ</name>
<dbReference type="GO" id="GO:0003678">
    <property type="term" value="F:DNA helicase activity"/>
    <property type="evidence" value="ECO:0007669"/>
    <property type="project" value="InterPro"/>
</dbReference>
<sequence length="360" mass="40417">MTTPKLGLHWTVSLTLADETFLHKWAFALQPDALPKGPMRFLLLAALEHWGTHRQLLDWPAYLFYVDNSIDDEDLHESYRQVFSDIQEVYGITESSLPIAWQAAETWIQSYHVGMALDNARAFLVAGDRGAAFSELLSLREVTGQEKAPPIEISGDADMAEMLRQGRLMKHPIPLGLERIDDALEGGVLPGELAIVAGPTNLGKSQLLCYIAAEAYKRNQKVLYLTLELSRMKIGERILTALLEKPRQELDPETITAELLSMREREGVTNRGSVLIEDGVETVADLRERLRQVAPDIVLLDSADDLKPKGKYNSLYESQGEVYSDMLLTICHDMNLPVWTSVQLNRDSVERGRVSLRHIG</sequence>
<dbReference type="InterPro" id="IPR003593">
    <property type="entry name" value="AAA+_ATPase"/>
</dbReference>
<evidence type="ECO:0000313" key="2">
    <source>
        <dbReference type="EMBL" id="KKK85012.1"/>
    </source>
</evidence>
<dbReference type="Pfam" id="PF03796">
    <property type="entry name" value="DnaB_C"/>
    <property type="match status" value="1"/>
</dbReference>
<dbReference type="SUPFAM" id="SSF52540">
    <property type="entry name" value="P-loop containing nucleoside triphosphate hydrolases"/>
    <property type="match status" value="1"/>
</dbReference>
<dbReference type="GO" id="GO:0005524">
    <property type="term" value="F:ATP binding"/>
    <property type="evidence" value="ECO:0007669"/>
    <property type="project" value="InterPro"/>
</dbReference>
<organism evidence="2">
    <name type="scientific">marine sediment metagenome</name>
    <dbReference type="NCBI Taxonomy" id="412755"/>
    <lineage>
        <taxon>unclassified sequences</taxon>
        <taxon>metagenomes</taxon>
        <taxon>ecological metagenomes</taxon>
    </lineage>
</organism>
<comment type="caution">
    <text evidence="2">The sequence shown here is derived from an EMBL/GenBank/DDBJ whole genome shotgun (WGS) entry which is preliminary data.</text>
</comment>
<accession>A0A0F8YU90</accession>
<feature type="non-terminal residue" evidence="2">
    <location>
        <position position="360"/>
    </location>
</feature>
<dbReference type="InterPro" id="IPR007694">
    <property type="entry name" value="DNA_helicase_DnaB-like_C"/>
</dbReference>
<reference evidence="2" key="1">
    <citation type="journal article" date="2015" name="Nature">
        <title>Complex archaea that bridge the gap between prokaryotes and eukaryotes.</title>
        <authorList>
            <person name="Spang A."/>
            <person name="Saw J.H."/>
            <person name="Jorgensen S.L."/>
            <person name="Zaremba-Niedzwiedzka K."/>
            <person name="Martijn J."/>
            <person name="Lind A.E."/>
            <person name="van Eijk R."/>
            <person name="Schleper C."/>
            <person name="Guy L."/>
            <person name="Ettema T.J."/>
        </authorList>
    </citation>
    <scope>NUCLEOTIDE SEQUENCE</scope>
</reference>
<feature type="domain" description="AAA+ ATPase" evidence="1">
    <location>
        <begin position="190"/>
        <end position="360"/>
    </location>
</feature>
<dbReference type="EMBL" id="LAZR01051503">
    <property type="protein sequence ID" value="KKK85012.1"/>
    <property type="molecule type" value="Genomic_DNA"/>
</dbReference>
<dbReference type="InterPro" id="IPR027417">
    <property type="entry name" value="P-loop_NTPase"/>
</dbReference>
<evidence type="ECO:0000259" key="1">
    <source>
        <dbReference type="SMART" id="SM00382"/>
    </source>
</evidence>
<dbReference type="GO" id="GO:0006260">
    <property type="term" value="P:DNA replication"/>
    <property type="evidence" value="ECO:0007669"/>
    <property type="project" value="InterPro"/>
</dbReference>
<dbReference type="SMART" id="SM00382">
    <property type="entry name" value="AAA"/>
    <property type="match status" value="1"/>
</dbReference>
<dbReference type="Gene3D" id="3.40.50.300">
    <property type="entry name" value="P-loop containing nucleotide triphosphate hydrolases"/>
    <property type="match status" value="1"/>
</dbReference>